<organism evidence="3 4">
    <name type="scientific">Candidatus Limisoma intestinavium</name>
    <dbReference type="NCBI Taxonomy" id="2840856"/>
    <lineage>
        <taxon>Bacteria</taxon>
        <taxon>Pseudomonadati</taxon>
        <taxon>Bacteroidota</taxon>
        <taxon>Bacteroidia</taxon>
        <taxon>Bacteroidales</taxon>
        <taxon>Candidatus Limisoma</taxon>
    </lineage>
</organism>
<dbReference type="Gene3D" id="2.20.28.10">
    <property type="match status" value="1"/>
</dbReference>
<dbReference type="CDD" id="cd00350">
    <property type="entry name" value="rubredoxin_like"/>
    <property type="match status" value="1"/>
</dbReference>
<protein>
    <submittedName>
        <fullName evidence="3">Flavin reductase</fullName>
    </submittedName>
</protein>
<dbReference type="InterPro" id="IPR002563">
    <property type="entry name" value="Flavin_Rdtase-like_dom"/>
</dbReference>
<dbReference type="Pfam" id="PF21349">
    <property type="entry name" value="RUBY_RBDX"/>
    <property type="match status" value="1"/>
</dbReference>
<dbReference type="PROSITE" id="PS50903">
    <property type="entry name" value="RUBREDOXIN_LIKE"/>
    <property type="match status" value="1"/>
</dbReference>
<comment type="caution">
    <text evidence="3">The sequence shown here is derived from an EMBL/GenBank/DDBJ whole genome shotgun (WGS) entry which is preliminary data.</text>
</comment>
<dbReference type="SUPFAM" id="SSF57802">
    <property type="entry name" value="Rubredoxin-like"/>
    <property type="match status" value="1"/>
</dbReference>
<dbReference type="InterPro" id="IPR048574">
    <property type="entry name" value="RUBY_RBDX"/>
</dbReference>
<reference evidence="3" key="1">
    <citation type="submission" date="2020-10" db="EMBL/GenBank/DDBJ databases">
        <authorList>
            <person name="Gilroy R."/>
        </authorList>
    </citation>
    <scope>NUCLEOTIDE SEQUENCE</scope>
    <source>
        <strain evidence="3">17073</strain>
    </source>
</reference>
<dbReference type="EMBL" id="DVMS01000226">
    <property type="protein sequence ID" value="HIU39607.1"/>
    <property type="molecule type" value="Genomic_DNA"/>
</dbReference>
<dbReference type="PANTHER" id="PTHR30466">
    <property type="entry name" value="FLAVIN REDUCTASE"/>
    <property type="match status" value="1"/>
</dbReference>
<dbReference type="Gene3D" id="2.30.110.10">
    <property type="entry name" value="Electron Transport, Fmn-binding Protein, Chain A"/>
    <property type="match status" value="1"/>
</dbReference>
<gene>
    <name evidence="3" type="ORF">IAD18_08085</name>
</gene>
<feature type="domain" description="Rubredoxin-like" evidence="2">
    <location>
        <begin position="178"/>
        <end position="215"/>
    </location>
</feature>
<dbReference type="InterPro" id="IPR050268">
    <property type="entry name" value="NADH-dep_flavin_reductase"/>
</dbReference>
<dbReference type="Pfam" id="PF01613">
    <property type="entry name" value="Flavin_Reduct"/>
    <property type="match status" value="1"/>
</dbReference>
<dbReference type="GO" id="GO:0042602">
    <property type="term" value="F:riboflavin reductase (NADPH) activity"/>
    <property type="evidence" value="ECO:0007669"/>
    <property type="project" value="TreeGrafter"/>
</dbReference>
<dbReference type="SUPFAM" id="SSF50475">
    <property type="entry name" value="FMN-binding split barrel"/>
    <property type="match status" value="1"/>
</dbReference>
<proteinExistence type="predicted"/>
<dbReference type="InterPro" id="IPR024934">
    <property type="entry name" value="Rubredoxin-like_dom"/>
</dbReference>
<evidence type="ECO:0000259" key="2">
    <source>
        <dbReference type="PROSITE" id="PS50903"/>
    </source>
</evidence>
<reference evidence="3" key="2">
    <citation type="journal article" date="2021" name="PeerJ">
        <title>Extensive microbial diversity within the chicken gut microbiome revealed by metagenomics and culture.</title>
        <authorList>
            <person name="Gilroy R."/>
            <person name="Ravi A."/>
            <person name="Getino M."/>
            <person name="Pursley I."/>
            <person name="Horton D.L."/>
            <person name="Alikhan N.F."/>
            <person name="Baker D."/>
            <person name="Gharbi K."/>
            <person name="Hall N."/>
            <person name="Watson M."/>
            <person name="Adriaenssens E.M."/>
            <person name="Foster-Nyarko E."/>
            <person name="Jarju S."/>
            <person name="Secka A."/>
            <person name="Antonio M."/>
            <person name="Oren A."/>
            <person name="Chaudhuri R.R."/>
            <person name="La Ragione R."/>
            <person name="Hildebrand F."/>
            <person name="Pallen M.J."/>
        </authorList>
    </citation>
    <scope>NUCLEOTIDE SEQUENCE</scope>
    <source>
        <strain evidence="3">17073</strain>
    </source>
</reference>
<dbReference type="PANTHER" id="PTHR30466:SF1">
    <property type="entry name" value="FMN REDUCTASE (NADH) RUTF"/>
    <property type="match status" value="1"/>
</dbReference>
<dbReference type="InterPro" id="IPR012349">
    <property type="entry name" value="Split_barrel_FMN-bd"/>
</dbReference>
<evidence type="ECO:0000313" key="3">
    <source>
        <dbReference type="EMBL" id="HIU39607.1"/>
    </source>
</evidence>
<dbReference type="SMART" id="SM00903">
    <property type="entry name" value="Flavin_Reduct"/>
    <property type="match status" value="1"/>
</dbReference>
<dbReference type="Proteomes" id="UP000824076">
    <property type="component" value="Unassembled WGS sequence"/>
</dbReference>
<sequence>MDTTALFSISYGLYIVGTMDGRRPVGCTINTCFQVTSENPLLAISLNKNNYTLDAIRRNKRFSLSVVAEDTDNLIIATFGFSSSRTVDKYEDFGYRMLRDVPIVNGKFCSRLVLDAVNFVDCETHVVVVARLIDAVKEEGVPMTYEYYHRVVKGKAPKNAPTYVDEAAVAKPAGSEGKRRYVCDICGYVVETDEPLPQDYVCPVCKADRSHFVEK</sequence>
<evidence type="ECO:0000256" key="1">
    <source>
        <dbReference type="ARBA" id="ARBA00023002"/>
    </source>
</evidence>
<name>A0A9D1IP21_9BACT</name>
<keyword evidence="1" id="KW-0560">Oxidoreductase</keyword>
<accession>A0A9D1IP21</accession>
<dbReference type="AlphaFoldDB" id="A0A9D1IP21"/>
<dbReference type="GO" id="GO:0005506">
    <property type="term" value="F:iron ion binding"/>
    <property type="evidence" value="ECO:0007669"/>
    <property type="project" value="InterPro"/>
</dbReference>
<evidence type="ECO:0000313" key="4">
    <source>
        <dbReference type="Proteomes" id="UP000824076"/>
    </source>
</evidence>
<dbReference type="GO" id="GO:0010181">
    <property type="term" value="F:FMN binding"/>
    <property type="evidence" value="ECO:0007669"/>
    <property type="project" value="InterPro"/>
</dbReference>